<evidence type="ECO:0000256" key="1">
    <source>
        <dbReference type="SAM" id="Phobius"/>
    </source>
</evidence>
<name>A0ABN8NEZ2_9CNID</name>
<accession>A0ABN8NEZ2</accession>
<reference evidence="2 3" key="1">
    <citation type="submission" date="2022-05" db="EMBL/GenBank/DDBJ databases">
        <authorList>
            <consortium name="Genoscope - CEA"/>
            <person name="William W."/>
        </authorList>
    </citation>
    <scope>NUCLEOTIDE SEQUENCE [LARGE SCALE GENOMIC DNA]</scope>
</reference>
<feature type="transmembrane region" description="Helical" evidence="1">
    <location>
        <begin position="189"/>
        <end position="209"/>
    </location>
</feature>
<organism evidence="2 3">
    <name type="scientific">Porites evermanni</name>
    <dbReference type="NCBI Taxonomy" id="104178"/>
    <lineage>
        <taxon>Eukaryota</taxon>
        <taxon>Metazoa</taxon>
        <taxon>Cnidaria</taxon>
        <taxon>Anthozoa</taxon>
        <taxon>Hexacorallia</taxon>
        <taxon>Scleractinia</taxon>
        <taxon>Fungiina</taxon>
        <taxon>Poritidae</taxon>
        <taxon>Porites</taxon>
    </lineage>
</organism>
<keyword evidence="3" id="KW-1185">Reference proteome</keyword>
<feature type="transmembrane region" description="Helical" evidence="1">
    <location>
        <begin position="69"/>
        <end position="86"/>
    </location>
</feature>
<keyword evidence="1" id="KW-0812">Transmembrane</keyword>
<dbReference type="Pfam" id="PF21534">
    <property type="entry name" value="Rost"/>
    <property type="match status" value="1"/>
</dbReference>
<protein>
    <recommendedName>
        <fullName evidence="4">Protein rolling stone</fullName>
    </recommendedName>
</protein>
<feature type="transmembrane region" description="Helical" evidence="1">
    <location>
        <begin position="26"/>
        <end position="49"/>
    </location>
</feature>
<evidence type="ECO:0000313" key="2">
    <source>
        <dbReference type="EMBL" id="CAH3047266.1"/>
    </source>
</evidence>
<dbReference type="EMBL" id="CALNXI010000785">
    <property type="protein sequence ID" value="CAH3047266.1"/>
    <property type="molecule type" value="Genomic_DNA"/>
</dbReference>
<evidence type="ECO:0000313" key="3">
    <source>
        <dbReference type="Proteomes" id="UP001159427"/>
    </source>
</evidence>
<dbReference type="PANTHER" id="PTHR12242:SF1">
    <property type="entry name" value="MYND-TYPE DOMAIN-CONTAINING PROTEIN"/>
    <property type="match status" value="1"/>
</dbReference>
<dbReference type="PANTHER" id="PTHR12242">
    <property type="entry name" value="OS02G0130600 PROTEIN-RELATED"/>
    <property type="match status" value="1"/>
</dbReference>
<keyword evidence="1" id="KW-1133">Transmembrane helix</keyword>
<proteinExistence type="predicted"/>
<dbReference type="InterPro" id="IPR049352">
    <property type="entry name" value="Rost"/>
</dbReference>
<evidence type="ECO:0008006" key="4">
    <source>
        <dbReference type="Google" id="ProtNLM"/>
    </source>
</evidence>
<dbReference type="Proteomes" id="UP001159427">
    <property type="component" value="Unassembled WGS sequence"/>
</dbReference>
<sequence length="273" mass="32373">MFREEFQLKHFRLWHLVRRDFSDSKWLPLPVFIAYRLIVLVYIFAWLIYNICRRGGKLFIYLTNWNFTLLNVYFIVATILPCIALFKDVKKKRGKETSALEMAVESRDEVDEPLVGTREKDALQWQHKLLWLLHTISSTGGLIVTVGYWTVLKGNEKVDANNITKHLLNSVFMVIDIWLSCIPVRLIHCFYVFLYFIVYILFSVIYWLLGGTNVEGKQYIYEPLNYNHLEPRIGGLMVLFLLVVLPLLHLFFFGLTKLRDHLYKKFTAKNTYY</sequence>
<feature type="transmembrane region" description="Helical" evidence="1">
    <location>
        <begin position="233"/>
        <end position="255"/>
    </location>
</feature>
<gene>
    <name evidence="2" type="ORF">PEVE_00041393</name>
</gene>
<comment type="caution">
    <text evidence="2">The sequence shown here is derived from an EMBL/GenBank/DDBJ whole genome shotgun (WGS) entry which is preliminary data.</text>
</comment>
<feature type="transmembrane region" description="Helical" evidence="1">
    <location>
        <begin position="163"/>
        <end position="182"/>
    </location>
</feature>
<keyword evidence="1" id="KW-0472">Membrane</keyword>
<feature type="transmembrane region" description="Helical" evidence="1">
    <location>
        <begin position="129"/>
        <end position="151"/>
    </location>
</feature>